<keyword evidence="2" id="KW-1185">Reference proteome</keyword>
<dbReference type="RefSeq" id="WP_142873359.1">
    <property type="nucleotide sequence ID" value="NZ_CP045503.2"/>
</dbReference>
<reference evidence="1" key="1">
    <citation type="submission" date="2021-07" db="EMBL/GenBank/DDBJ databases">
        <title>Shewanella sp. YLB-07 whole genome sequence.</title>
        <authorList>
            <person name="Yu L."/>
        </authorList>
    </citation>
    <scope>NUCLEOTIDE SEQUENCE</scope>
    <source>
        <strain evidence="1">YLB-08</strain>
    </source>
</reference>
<protein>
    <submittedName>
        <fullName evidence="1">DUF3305 domain-containing protein</fullName>
    </submittedName>
</protein>
<evidence type="ECO:0000313" key="1">
    <source>
        <dbReference type="EMBL" id="QPG60172.1"/>
    </source>
</evidence>
<dbReference type="Pfam" id="PF11749">
    <property type="entry name" value="DUF3305"/>
    <property type="match status" value="1"/>
</dbReference>
<gene>
    <name evidence="1" type="ORF">FM038_024645</name>
</gene>
<sequence length="159" mass="18148">MKHTESEWPMHVSLKRIEKLVGRWTSVSWELDQILPATHEAPENSKIVLLELHKDERASYRLNLDMDNAMLYIVCDELEDGTWVPAMISADQNVAAGCLEGDTPVLNLPMPKALACWIEAFITRHGEVEICAHRRKHVNRRKNEGPSANRILSRAANER</sequence>
<name>A0ABX6VBV1_9GAMM</name>
<accession>A0ABX6VBV1</accession>
<evidence type="ECO:0000313" key="2">
    <source>
        <dbReference type="Proteomes" id="UP000316416"/>
    </source>
</evidence>
<proteinExistence type="predicted"/>
<organism evidence="1 2">
    <name type="scientific">Shewanella eurypsychrophilus</name>
    <dbReference type="NCBI Taxonomy" id="2593656"/>
    <lineage>
        <taxon>Bacteria</taxon>
        <taxon>Pseudomonadati</taxon>
        <taxon>Pseudomonadota</taxon>
        <taxon>Gammaproteobacteria</taxon>
        <taxon>Alteromonadales</taxon>
        <taxon>Shewanellaceae</taxon>
        <taxon>Shewanella</taxon>
    </lineage>
</organism>
<dbReference type="EMBL" id="CP045503">
    <property type="protein sequence ID" value="QPG60172.1"/>
    <property type="molecule type" value="Genomic_DNA"/>
</dbReference>
<dbReference type="InterPro" id="IPR021736">
    <property type="entry name" value="DUF3305"/>
</dbReference>
<dbReference type="Proteomes" id="UP000316416">
    <property type="component" value="Chromosome"/>
</dbReference>